<keyword evidence="4" id="KW-0812">Transmembrane</keyword>
<accession>A0A840WQL3</accession>
<keyword evidence="4" id="KW-0472">Membrane</keyword>
<evidence type="ECO:0000256" key="2">
    <source>
        <dbReference type="ARBA" id="ARBA00023163"/>
    </source>
</evidence>
<evidence type="ECO:0000256" key="1">
    <source>
        <dbReference type="ARBA" id="ARBA00023015"/>
    </source>
</evidence>
<evidence type="ECO:0000313" key="6">
    <source>
        <dbReference type="Proteomes" id="UP000579647"/>
    </source>
</evidence>
<dbReference type="Proteomes" id="UP000579647">
    <property type="component" value="Unassembled WGS sequence"/>
</dbReference>
<evidence type="ECO:0000256" key="4">
    <source>
        <dbReference type="SAM" id="Phobius"/>
    </source>
</evidence>
<dbReference type="InterPro" id="IPR041916">
    <property type="entry name" value="Anti_sigma_zinc_sf"/>
</dbReference>
<protein>
    <submittedName>
        <fullName evidence="5">Anti-sigma factor RsiW</fullName>
    </submittedName>
</protein>
<organism evidence="5 6">
    <name type="scientific">Nocardiopsis metallicus</name>
    <dbReference type="NCBI Taxonomy" id="179819"/>
    <lineage>
        <taxon>Bacteria</taxon>
        <taxon>Bacillati</taxon>
        <taxon>Actinomycetota</taxon>
        <taxon>Actinomycetes</taxon>
        <taxon>Streptosporangiales</taxon>
        <taxon>Nocardiopsidaceae</taxon>
        <taxon>Nocardiopsis</taxon>
    </lineage>
</organism>
<dbReference type="Gene3D" id="1.10.10.1320">
    <property type="entry name" value="Anti-sigma factor, zinc-finger domain"/>
    <property type="match status" value="1"/>
</dbReference>
<comment type="caution">
    <text evidence="5">The sequence shown here is derived from an EMBL/GenBank/DDBJ whole genome shotgun (WGS) entry which is preliminary data.</text>
</comment>
<keyword evidence="6" id="KW-1185">Reference proteome</keyword>
<gene>
    <name evidence="5" type="ORF">HNR07_005123</name>
</gene>
<keyword evidence="2" id="KW-0804">Transcription</keyword>
<proteinExistence type="predicted"/>
<feature type="compositionally biased region" description="Low complexity" evidence="3">
    <location>
        <begin position="79"/>
        <end position="88"/>
    </location>
</feature>
<dbReference type="EMBL" id="JACHDO010000001">
    <property type="protein sequence ID" value="MBB5493986.1"/>
    <property type="molecule type" value="Genomic_DNA"/>
</dbReference>
<sequence>MTSHPDVEALAFFAEDLLAPDEERSVAAHIETCANCATTLDELSGVTRVLAEAPAPALPQDVADLLDGRISEAVDERSAAASSAGAPAPETPVPGPHGPESTEPGTPADDALAPVVPLAARRRRFGLPHLMAVAAASVFVVGGGAAIISGVMGGQQESGIASPLMDEDAEPEVAPDTAQSYSAESVASGTVYTEEGLGAQAAGVLAAAEAGPTESEGAEEDMGAQAVKGLPAGAQECVTRFEEANGVRVTLVDDAHFDSGDGAERAWVLFTRDTEGASAVVLDPGQCSRGSSFDSGILAEQPL</sequence>
<keyword evidence="1" id="KW-0805">Transcription regulation</keyword>
<dbReference type="AlphaFoldDB" id="A0A840WQL3"/>
<evidence type="ECO:0000256" key="3">
    <source>
        <dbReference type="SAM" id="MobiDB-lite"/>
    </source>
</evidence>
<evidence type="ECO:0000313" key="5">
    <source>
        <dbReference type="EMBL" id="MBB5493986.1"/>
    </source>
</evidence>
<keyword evidence="4" id="KW-1133">Transmembrane helix</keyword>
<feature type="transmembrane region" description="Helical" evidence="4">
    <location>
        <begin position="130"/>
        <end position="152"/>
    </location>
</feature>
<feature type="region of interest" description="Disordered" evidence="3">
    <location>
        <begin position="74"/>
        <end position="111"/>
    </location>
</feature>
<reference evidence="5 6" key="1">
    <citation type="submission" date="2020-08" db="EMBL/GenBank/DDBJ databases">
        <title>Sequencing the genomes of 1000 actinobacteria strains.</title>
        <authorList>
            <person name="Klenk H.-P."/>
        </authorList>
    </citation>
    <scope>NUCLEOTIDE SEQUENCE [LARGE SCALE GENOMIC DNA]</scope>
    <source>
        <strain evidence="5 6">DSM 44598</strain>
    </source>
</reference>
<name>A0A840WQL3_9ACTN</name>